<evidence type="ECO:0000313" key="6">
    <source>
        <dbReference type="Proteomes" id="UP000292223"/>
    </source>
</evidence>
<evidence type="ECO:0000313" key="3">
    <source>
        <dbReference type="EMBL" id="STP65670.1"/>
    </source>
</evidence>
<evidence type="ECO:0000313" key="5">
    <source>
        <dbReference type="Proteomes" id="UP000254396"/>
    </source>
</evidence>
<protein>
    <submittedName>
        <fullName evidence="1">ArpU family transcriptional regulator</fullName>
    </submittedName>
    <submittedName>
        <fullName evidence="3">Phage transcriptional regulator, ArpU family</fullName>
    </submittedName>
</protein>
<name>A0A855UGB6_ENTFL</name>
<accession>A0A855UGB6</accession>
<dbReference type="RefSeq" id="WP_002359961.1">
    <property type="nucleotide sequence ID" value="NZ_AP026714.1"/>
</dbReference>
<dbReference type="Proteomes" id="UP000254396">
    <property type="component" value="Unassembled WGS sequence"/>
</dbReference>
<dbReference type="Proteomes" id="UP000292223">
    <property type="component" value="Unassembled WGS sequence"/>
</dbReference>
<dbReference type="Proteomes" id="UP000244140">
    <property type="component" value="Unassembled WGS sequence"/>
</dbReference>
<evidence type="ECO:0000313" key="4">
    <source>
        <dbReference type="Proteomes" id="UP000244140"/>
    </source>
</evidence>
<reference evidence="2 6" key="3">
    <citation type="submission" date="2019-02" db="EMBL/GenBank/DDBJ databases">
        <title>From farm to fork: dissemination of Tn554::fexA-optrA in linezolid-resistant Enterococcus faecalis clones from chicken feces and meat in Tunisia.</title>
        <authorList>
            <person name="Tedim A.P."/>
            <person name="Elghaieb H."/>
            <person name="Abbassi M.S."/>
            <person name="Novais C."/>
            <person name="Hassen A."/>
            <person name="Peixe L."/>
            <person name="Freitas A.R."/>
        </authorList>
    </citation>
    <scope>NUCLEOTIDE SEQUENCE [LARGE SCALE GENOMIC DNA]</scope>
    <source>
        <strain evidence="2 6">728T</strain>
    </source>
</reference>
<organism evidence="1 4">
    <name type="scientific">Enterococcus faecalis</name>
    <name type="common">Streptococcus faecalis</name>
    <dbReference type="NCBI Taxonomy" id="1351"/>
    <lineage>
        <taxon>Bacteria</taxon>
        <taxon>Bacillati</taxon>
        <taxon>Bacillota</taxon>
        <taxon>Bacilli</taxon>
        <taxon>Lactobacillales</taxon>
        <taxon>Enterococcaceae</taxon>
        <taxon>Enterococcus</taxon>
    </lineage>
</organism>
<proteinExistence type="predicted"/>
<dbReference type="AlphaFoldDB" id="A0A855UGB6"/>
<dbReference type="NCBIfam" id="TIGR01637">
    <property type="entry name" value="phage_arpU"/>
    <property type="match status" value="1"/>
</dbReference>
<evidence type="ECO:0000313" key="2">
    <source>
        <dbReference type="EMBL" id="RYU34591.1"/>
    </source>
</evidence>
<evidence type="ECO:0000313" key="1">
    <source>
        <dbReference type="EMBL" id="PTN78182.1"/>
    </source>
</evidence>
<dbReference type="InterPro" id="IPR006524">
    <property type="entry name" value="ArpU-like"/>
</dbReference>
<reference evidence="3 5" key="2">
    <citation type="submission" date="2018-06" db="EMBL/GenBank/DDBJ databases">
        <authorList>
            <consortium name="Pathogen Informatics"/>
            <person name="Doyle S."/>
        </authorList>
    </citation>
    <scope>NUCLEOTIDE SEQUENCE [LARGE SCALE GENOMIC DNA]</scope>
    <source>
        <strain evidence="3 5">NCTC13379</strain>
    </source>
</reference>
<gene>
    <name evidence="1" type="ORF">DAI13_10645</name>
    <name evidence="2" type="ORF">EU507_03755</name>
    <name evidence="3" type="ORF">NCTC13379_01729</name>
</gene>
<dbReference type="EMBL" id="PZZH01000001">
    <property type="protein sequence ID" value="PTN78182.1"/>
    <property type="molecule type" value="Genomic_DNA"/>
</dbReference>
<dbReference type="EMBL" id="SEWT01000002">
    <property type="protein sequence ID" value="RYU34591.1"/>
    <property type="molecule type" value="Genomic_DNA"/>
</dbReference>
<comment type="caution">
    <text evidence="1">The sequence shown here is derived from an EMBL/GenBank/DDBJ whole genome shotgun (WGS) entry which is preliminary data.</text>
</comment>
<reference evidence="1 4" key="1">
    <citation type="submission" date="2018-04" db="EMBL/GenBank/DDBJ databases">
        <authorList>
            <person name="Van Tyne D."/>
        </authorList>
    </citation>
    <scope>NUCLEOTIDE SEQUENCE [LARGE SCALE GENOMIC DNA]</scope>
    <source>
        <strain evidence="1 4">B2535</strain>
    </source>
</reference>
<dbReference type="EMBL" id="UGIX01000001">
    <property type="protein sequence ID" value="STP65670.1"/>
    <property type="molecule type" value="Genomic_DNA"/>
</dbReference>
<sequence>MQLFPDIDDKKTKQNARNLLKKYRRLQRIAGTPQFNITSPIIKEVPIQHTNTHRSQQHFIRKIDAEKEKLKIDNALARLSLINRQLLYYTYCSVEKKTNVWIASELGYSVSNVETLKCVALLEFAEAYESGLLQCYKSATD</sequence>